<evidence type="ECO:0000313" key="3">
    <source>
        <dbReference type="Proteomes" id="UP000335636"/>
    </source>
</evidence>
<reference evidence="2" key="1">
    <citation type="submission" date="2019-04" db="EMBL/GenBank/DDBJ databases">
        <authorList>
            <person name="Alioto T."/>
            <person name="Alioto T."/>
        </authorList>
    </citation>
    <scope>NUCLEOTIDE SEQUENCE [LARGE SCALE GENOMIC DNA]</scope>
</reference>
<dbReference type="Proteomes" id="UP000335636">
    <property type="component" value="Unassembled WGS sequence"/>
</dbReference>
<keyword evidence="3" id="KW-1185">Reference proteome</keyword>
<feature type="region of interest" description="Disordered" evidence="1">
    <location>
        <begin position="32"/>
        <end position="51"/>
    </location>
</feature>
<feature type="non-terminal residue" evidence="2">
    <location>
        <position position="51"/>
    </location>
</feature>
<feature type="non-terminal residue" evidence="2">
    <location>
        <position position="1"/>
    </location>
</feature>
<comment type="caution">
    <text evidence="2">The sequence shown here is derived from an EMBL/GenBank/DDBJ whole genome shotgun (WGS) entry which is preliminary data.</text>
</comment>
<evidence type="ECO:0000256" key="1">
    <source>
        <dbReference type="SAM" id="MobiDB-lite"/>
    </source>
</evidence>
<evidence type="ECO:0000313" key="2">
    <source>
        <dbReference type="EMBL" id="VTJ83566.1"/>
    </source>
</evidence>
<dbReference type="EMBL" id="CABDUW010001729">
    <property type="protein sequence ID" value="VTJ83566.1"/>
    <property type="molecule type" value="Genomic_DNA"/>
</dbReference>
<accession>A0A5E4CP61</accession>
<name>A0A5E4CP61_MARMO</name>
<organism evidence="2 3">
    <name type="scientific">Marmota monax</name>
    <name type="common">Woodchuck</name>
    <dbReference type="NCBI Taxonomy" id="9995"/>
    <lineage>
        <taxon>Eukaryota</taxon>
        <taxon>Metazoa</taxon>
        <taxon>Chordata</taxon>
        <taxon>Craniata</taxon>
        <taxon>Vertebrata</taxon>
        <taxon>Euteleostomi</taxon>
        <taxon>Mammalia</taxon>
        <taxon>Eutheria</taxon>
        <taxon>Euarchontoglires</taxon>
        <taxon>Glires</taxon>
        <taxon>Rodentia</taxon>
        <taxon>Sciuromorpha</taxon>
        <taxon>Sciuridae</taxon>
        <taxon>Xerinae</taxon>
        <taxon>Marmotini</taxon>
        <taxon>Marmota</taxon>
    </lineage>
</organism>
<dbReference type="AlphaFoldDB" id="A0A5E4CP61"/>
<protein>
    <submittedName>
        <fullName evidence="2">Uncharacterized protein</fullName>
    </submittedName>
</protein>
<gene>
    <name evidence="2" type="ORF">MONAX_5E037515</name>
</gene>
<proteinExistence type="predicted"/>
<sequence>PNWALTFAEKIEITQDREAGSLLVVEPNETEDLHAPCSHPVDHGVAASSGQ</sequence>